<dbReference type="AlphaFoldDB" id="A0A0V8JME4"/>
<sequence>MYEQLVHLSLEQKVELLTKTLVKIESVNGTEGEEKLAEFVKELLQTFPYFIENPHHLWVQSVPQDPVNRKNIFAFVKGKKQSAKTIVYHAHLDTVGVDDYGHLKHIAYDADELKTYFMIQQKDAEVQADAASGDWLFGRGALDMKSGIAVHLVNTLYFTERIKELEGNVLLVINGDEESEHRGILAAVKELKRVKAEYQLDYVTAINNDFIAPLYEGDQTRYLYTGTAGKVLPCFYIHGRTVHVGDTLLGIDPNVIASELTRSIHNNMSLAEELEGEMILPPTCLYQRDGKDAYNVQTAVYTHLYFNYFMYEKKINEVTNELLKVARQACKEVEHRLAHAYEDFCRRAQLPNRTLSFEVEVVTLHQYLLDLQIQGIDPRSHIEQTLIKYESLEARMKAFKLVEALQALDASHKPRVILFYAPPYLPHNHVDVSTEKGHELVNVIHACVEKFTSETNEKFEVRKFFPYLSDGSFLSFSETQEEIQSFTRNFPGWEFDQTIPFQEIKDLDIPSINLGVYGKDGHKWTERVYKPYSFKILPQFIQHVTTELLKTK</sequence>
<evidence type="ECO:0000313" key="2">
    <source>
        <dbReference type="Proteomes" id="UP000053681"/>
    </source>
</evidence>
<keyword evidence="2" id="KW-1185">Reference proteome</keyword>
<dbReference type="PANTHER" id="PTHR43808">
    <property type="entry name" value="ACETYLORNITHINE DEACETYLASE"/>
    <property type="match status" value="1"/>
</dbReference>
<dbReference type="EMBL" id="LNQP01000027">
    <property type="protein sequence ID" value="KSU88212.1"/>
    <property type="molecule type" value="Genomic_DNA"/>
</dbReference>
<comment type="caution">
    <text evidence="1">The sequence shown here is derived from an EMBL/GenBank/DDBJ whole genome shotgun (WGS) entry which is preliminary data.</text>
</comment>
<dbReference type="RefSeq" id="WP_035321451.1">
    <property type="nucleotide sequence ID" value="NZ_KQ758643.1"/>
</dbReference>
<dbReference type="InterPro" id="IPR012166">
    <property type="entry name" value="Uncharacterised_RocB"/>
</dbReference>
<dbReference type="PIRSF" id="PIRSF010386">
    <property type="entry name" value="RocB"/>
    <property type="match status" value="1"/>
</dbReference>
<accession>A0A0V8JME4</accession>
<dbReference type="SUPFAM" id="SSF53187">
    <property type="entry name" value="Zn-dependent exopeptidases"/>
    <property type="match status" value="1"/>
</dbReference>
<proteinExistence type="predicted"/>
<protein>
    <submittedName>
        <fullName evidence="1">Peptidase M20</fullName>
    </submittedName>
</protein>
<gene>
    <name evidence="1" type="ORF">AS180_09280</name>
</gene>
<dbReference type="Pfam" id="PF01546">
    <property type="entry name" value="Peptidase_M20"/>
    <property type="match status" value="1"/>
</dbReference>
<dbReference type="GO" id="GO:0016787">
    <property type="term" value="F:hydrolase activity"/>
    <property type="evidence" value="ECO:0007669"/>
    <property type="project" value="InterPro"/>
</dbReference>
<dbReference type="InterPro" id="IPR050072">
    <property type="entry name" value="Peptidase_M20A"/>
</dbReference>
<evidence type="ECO:0000313" key="1">
    <source>
        <dbReference type="EMBL" id="KSU88212.1"/>
    </source>
</evidence>
<dbReference type="Proteomes" id="UP000053681">
    <property type="component" value="Unassembled WGS sequence"/>
</dbReference>
<dbReference type="PANTHER" id="PTHR43808:SF27">
    <property type="entry name" value="PROTEIN ROCB"/>
    <property type="match status" value="1"/>
</dbReference>
<dbReference type="Gene3D" id="3.40.630.10">
    <property type="entry name" value="Zn peptidases"/>
    <property type="match status" value="1"/>
</dbReference>
<reference evidence="1 2" key="1">
    <citation type="submission" date="2015-11" db="EMBL/GenBank/DDBJ databases">
        <title>Bacillus caseinolyticus sp nov.</title>
        <authorList>
            <person name="Dastager S.G."/>
            <person name="Mawlankar R."/>
        </authorList>
    </citation>
    <scope>NUCLEOTIDE SEQUENCE [LARGE SCALE GENOMIC DNA]</scope>
    <source>
        <strain evidence="1 2">SGD-V-76</strain>
    </source>
</reference>
<organism evidence="1 2">
    <name type="scientific">Priestia veravalensis</name>
    <dbReference type="NCBI Taxonomy" id="1414648"/>
    <lineage>
        <taxon>Bacteria</taxon>
        <taxon>Bacillati</taxon>
        <taxon>Bacillota</taxon>
        <taxon>Bacilli</taxon>
        <taxon>Bacillales</taxon>
        <taxon>Bacillaceae</taxon>
        <taxon>Priestia</taxon>
    </lineage>
</organism>
<dbReference type="InterPro" id="IPR002933">
    <property type="entry name" value="Peptidase_M20"/>
</dbReference>
<name>A0A0V8JME4_9BACI</name>